<accession>A0A4R9K4L2</accession>
<sequence length="340" mass="36993">MSLNLSKIFLVFFLITSSSYAEKVTIFGTLKNGTNGGVGKADSIKLIALQGAMLPLADLGPQSGSFRFPSIDAPDGAPILVQVTYLGVNYNKMVPPVPRFRTVAQEITVYEMTNSWDSISIKSLMQVIREKKGLRIFKLFLIDNKTTPNKSFLSVEKPIEYYIPKTATEVFAQIQQPGSKMAIPLSTPEGKNLGRILDRAVLPGISELQVSYLISNDDDVIEERLLIEGESGSFPIFVKPGDMELEILSGGTSTRLEKDIPVGLSAYALVASETPKVVKMKFSGGKAVPAALTGNPEIVNGTILTTWDTSTFAVVGFLALFFSLSFLFVYKKSTSTVKPK</sequence>
<feature type="transmembrane region" description="Helical" evidence="1">
    <location>
        <begin position="312"/>
        <end position="330"/>
    </location>
</feature>
<evidence type="ECO:0008006" key="4">
    <source>
        <dbReference type="Google" id="ProtNLM"/>
    </source>
</evidence>
<keyword evidence="1" id="KW-0472">Membrane</keyword>
<dbReference type="AlphaFoldDB" id="A0A4R9K4L2"/>
<dbReference type="EMBL" id="RQGD01000022">
    <property type="protein sequence ID" value="TGL60104.1"/>
    <property type="molecule type" value="Genomic_DNA"/>
</dbReference>
<keyword evidence="1" id="KW-0812">Transmembrane</keyword>
<gene>
    <name evidence="2" type="ORF">EHQ58_06280</name>
</gene>
<dbReference type="Proteomes" id="UP000297693">
    <property type="component" value="Unassembled WGS sequence"/>
</dbReference>
<organism evidence="2 3">
    <name type="scientific">Leptospira ognonensis</name>
    <dbReference type="NCBI Taxonomy" id="2484945"/>
    <lineage>
        <taxon>Bacteria</taxon>
        <taxon>Pseudomonadati</taxon>
        <taxon>Spirochaetota</taxon>
        <taxon>Spirochaetia</taxon>
        <taxon>Leptospirales</taxon>
        <taxon>Leptospiraceae</taxon>
        <taxon>Leptospira</taxon>
    </lineage>
</organism>
<reference evidence="2" key="1">
    <citation type="journal article" date="2019" name="PLoS Negl. Trop. Dis.">
        <title>Revisiting the worldwide diversity of Leptospira species in the environment.</title>
        <authorList>
            <person name="Vincent A.T."/>
            <person name="Schiettekatte O."/>
            <person name="Bourhy P."/>
            <person name="Veyrier F.J."/>
            <person name="Picardeau M."/>
        </authorList>
    </citation>
    <scope>NUCLEOTIDE SEQUENCE [LARGE SCALE GENOMIC DNA]</scope>
    <source>
        <strain evidence="2">201702476</strain>
    </source>
</reference>
<comment type="caution">
    <text evidence="2">The sequence shown here is derived from an EMBL/GenBank/DDBJ whole genome shotgun (WGS) entry which is preliminary data.</text>
</comment>
<dbReference type="OrthoDB" id="339986at2"/>
<keyword evidence="3" id="KW-1185">Reference proteome</keyword>
<keyword evidence="1" id="KW-1133">Transmembrane helix</keyword>
<proteinExistence type="predicted"/>
<protein>
    <recommendedName>
        <fullName evidence="4">Carboxypeptidase regulatory-like domain-containing protein</fullName>
    </recommendedName>
</protein>
<dbReference type="RefSeq" id="WP_135623031.1">
    <property type="nucleotide sequence ID" value="NZ_RQGD01000022.1"/>
</dbReference>
<evidence type="ECO:0000256" key="1">
    <source>
        <dbReference type="SAM" id="Phobius"/>
    </source>
</evidence>
<evidence type="ECO:0000313" key="3">
    <source>
        <dbReference type="Proteomes" id="UP000297693"/>
    </source>
</evidence>
<name>A0A4R9K4L2_9LEPT</name>
<evidence type="ECO:0000313" key="2">
    <source>
        <dbReference type="EMBL" id="TGL60104.1"/>
    </source>
</evidence>